<evidence type="ECO:0000256" key="1">
    <source>
        <dbReference type="ARBA" id="ARBA00004442"/>
    </source>
</evidence>
<sequence length="203" mass="21995">MNRKTSFLLISPLIVASFAATGADLHQVIIPQRDTVVIAPEQRGDIVGAQTRAVTIDRSKTSWIVLERAKPRAMLPSEEARIDNELRSLSSRDAVAGNAINGLLFPFDKVVPFSWDPIDAQLDTFLSAKGPIVVTGHSDEVGSAEYNVKLSRRRAEAVVRYLVISGVPKRQLKVVAMGKSMPIPNASAALNRRVVITLTGAAE</sequence>
<evidence type="ECO:0000256" key="4">
    <source>
        <dbReference type="PROSITE-ProRule" id="PRU00473"/>
    </source>
</evidence>
<proteinExistence type="predicted"/>
<feature type="domain" description="OmpA-like" evidence="6">
    <location>
        <begin position="92"/>
        <end position="202"/>
    </location>
</feature>
<feature type="signal peptide" evidence="5">
    <location>
        <begin position="1"/>
        <end position="22"/>
    </location>
</feature>
<dbReference type="Pfam" id="PF00691">
    <property type="entry name" value="OmpA"/>
    <property type="match status" value="1"/>
</dbReference>
<dbReference type="SUPFAM" id="SSF103088">
    <property type="entry name" value="OmpA-like"/>
    <property type="match status" value="1"/>
</dbReference>
<evidence type="ECO:0000256" key="3">
    <source>
        <dbReference type="ARBA" id="ARBA00023237"/>
    </source>
</evidence>
<dbReference type="CDD" id="cd07185">
    <property type="entry name" value="OmpA_C-like"/>
    <property type="match status" value="1"/>
</dbReference>
<reference evidence="7" key="1">
    <citation type="submission" date="2023-02" db="EMBL/GenBank/DDBJ databases">
        <title>Description of Herbaspirillum huttiense subsp. nephrolepsisexaltata and Herbaspirillum huttiense subsp. lycopersicon.</title>
        <authorList>
            <person name="Poudel M."/>
            <person name="Sharma A."/>
            <person name="Goss E."/>
            <person name="Tapia J.H."/>
            <person name="Harmon C.M."/>
            <person name="Jones J.B."/>
        </authorList>
    </citation>
    <scope>NUCLEOTIDE SEQUENCE</scope>
    <source>
        <strain evidence="7">NC40101</strain>
    </source>
</reference>
<organism evidence="7">
    <name type="scientific">Herbaspirillum huttiense subsp. nephrolepidis</name>
    <dbReference type="NCBI Taxonomy" id="3075126"/>
    <lineage>
        <taxon>Bacteria</taxon>
        <taxon>Pseudomonadati</taxon>
        <taxon>Pseudomonadota</taxon>
        <taxon>Betaproteobacteria</taxon>
        <taxon>Burkholderiales</taxon>
        <taxon>Oxalobacteraceae</taxon>
        <taxon>Herbaspirillum</taxon>
    </lineage>
</organism>
<dbReference type="PANTHER" id="PTHR30329:SF21">
    <property type="entry name" value="LIPOPROTEIN YIAD-RELATED"/>
    <property type="match status" value="1"/>
</dbReference>
<evidence type="ECO:0000259" key="6">
    <source>
        <dbReference type="PROSITE" id="PS51123"/>
    </source>
</evidence>
<dbReference type="AlphaFoldDB" id="A0AAE4K5W4"/>
<accession>A0AAE4K5W4</accession>
<dbReference type="PRINTS" id="PR01021">
    <property type="entry name" value="OMPADOMAIN"/>
</dbReference>
<dbReference type="PANTHER" id="PTHR30329">
    <property type="entry name" value="STATOR ELEMENT OF FLAGELLAR MOTOR COMPLEX"/>
    <property type="match status" value="1"/>
</dbReference>
<dbReference type="InterPro" id="IPR006664">
    <property type="entry name" value="OMP_bac"/>
</dbReference>
<gene>
    <name evidence="7" type="ORF">RJN63_11125</name>
</gene>
<evidence type="ECO:0000313" key="7">
    <source>
        <dbReference type="EMBL" id="MDT0337381.1"/>
    </source>
</evidence>
<dbReference type="InterPro" id="IPR050330">
    <property type="entry name" value="Bact_OuterMem_StrucFunc"/>
</dbReference>
<evidence type="ECO:0000256" key="5">
    <source>
        <dbReference type="SAM" id="SignalP"/>
    </source>
</evidence>
<dbReference type="GO" id="GO:0009279">
    <property type="term" value="C:cell outer membrane"/>
    <property type="evidence" value="ECO:0007669"/>
    <property type="project" value="UniProtKB-SubCell"/>
</dbReference>
<comment type="subcellular location">
    <subcellularLocation>
        <location evidence="1">Cell outer membrane</location>
    </subcellularLocation>
</comment>
<keyword evidence="2 4" id="KW-0472">Membrane</keyword>
<dbReference type="EMBL" id="JAVRAA010000005">
    <property type="protein sequence ID" value="MDT0337381.1"/>
    <property type="molecule type" value="Genomic_DNA"/>
</dbReference>
<dbReference type="PROSITE" id="PS51123">
    <property type="entry name" value="OMPA_2"/>
    <property type="match status" value="1"/>
</dbReference>
<protein>
    <submittedName>
        <fullName evidence="7">OmpA family protein</fullName>
    </submittedName>
</protein>
<keyword evidence="5" id="KW-0732">Signal</keyword>
<dbReference type="InterPro" id="IPR006665">
    <property type="entry name" value="OmpA-like"/>
</dbReference>
<evidence type="ECO:0000256" key="2">
    <source>
        <dbReference type="ARBA" id="ARBA00023136"/>
    </source>
</evidence>
<name>A0AAE4K5W4_9BURK</name>
<dbReference type="Gene3D" id="3.30.1330.60">
    <property type="entry name" value="OmpA-like domain"/>
    <property type="match status" value="1"/>
</dbReference>
<comment type="caution">
    <text evidence="7">The sequence shown here is derived from an EMBL/GenBank/DDBJ whole genome shotgun (WGS) entry which is preliminary data.</text>
</comment>
<dbReference type="InterPro" id="IPR036737">
    <property type="entry name" value="OmpA-like_sf"/>
</dbReference>
<keyword evidence="3" id="KW-0998">Cell outer membrane</keyword>
<feature type="chain" id="PRO_5041946434" evidence="5">
    <location>
        <begin position="23"/>
        <end position="203"/>
    </location>
</feature>